<keyword evidence="2" id="KW-1185">Reference proteome</keyword>
<dbReference type="EMBL" id="RHFK02000005">
    <property type="protein sequence ID" value="TWW75724.1"/>
    <property type="molecule type" value="Genomic_DNA"/>
</dbReference>
<sequence length="119" mass="12881">MPRGMTIMSWLTSRAGVRSWSLEKQYGFLSSLRALCLSLAVAVCHATERRGRALPSLSCIPPSCHSLTHSPLQAENLSPSSAQLVLKGLCCPLREISSSANRCTEPVPSVIHLSIRLPV</sequence>
<organism evidence="1 2">
    <name type="scientific">Takifugu flavidus</name>
    <name type="common">sansaifugu</name>
    <dbReference type="NCBI Taxonomy" id="433684"/>
    <lineage>
        <taxon>Eukaryota</taxon>
        <taxon>Metazoa</taxon>
        <taxon>Chordata</taxon>
        <taxon>Craniata</taxon>
        <taxon>Vertebrata</taxon>
        <taxon>Euteleostomi</taxon>
        <taxon>Actinopterygii</taxon>
        <taxon>Neopterygii</taxon>
        <taxon>Teleostei</taxon>
        <taxon>Neoteleostei</taxon>
        <taxon>Acanthomorphata</taxon>
        <taxon>Eupercaria</taxon>
        <taxon>Tetraodontiformes</taxon>
        <taxon>Tetradontoidea</taxon>
        <taxon>Tetraodontidae</taxon>
        <taxon>Takifugu</taxon>
    </lineage>
</organism>
<reference evidence="1 2" key="1">
    <citation type="submission" date="2019-04" db="EMBL/GenBank/DDBJ databases">
        <title>Chromosome genome assembly for Takifugu flavidus.</title>
        <authorList>
            <person name="Xiao S."/>
        </authorList>
    </citation>
    <scope>NUCLEOTIDE SEQUENCE [LARGE SCALE GENOMIC DNA]</scope>
    <source>
        <strain evidence="1">HTHZ2018</strain>
        <tissue evidence="1">Muscle</tissue>
    </source>
</reference>
<accession>A0A5C6P7C8</accession>
<dbReference type="Proteomes" id="UP000324091">
    <property type="component" value="Chromosome 13"/>
</dbReference>
<protein>
    <submittedName>
        <fullName evidence="1">Uncharacterized protein</fullName>
    </submittedName>
</protein>
<evidence type="ECO:0000313" key="2">
    <source>
        <dbReference type="Proteomes" id="UP000324091"/>
    </source>
</evidence>
<proteinExistence type="predicted"/>
<evidence type="ECO:0000313" key="1">
    <source>
        <dbReference type="EMBL" id="TWW75724.1"/>
    </source>
</evidence>
<name>A0A5C6P7C8_9TELE</name>
<gene>
    <name evidence="1" type="ORF">D4764_13G0003860</name>
</gene>
<dbReference type="AlphaFoldDB" id="A0A5C6P7C8"/>
<comment type="caution">
    <text evidence="1">The sequence shown here is derived from an EMBL/GenBank/DDBJ whole genome shotgun (WGS) entry which is preliminary data.</text>
</comment>